<dbReference type="SUPFAM" id="SSF90229">
    <property type="entry name" value="CCCH zinc finger"/>
    <property type="match status" value="2"/>
</dbReference>
<dbReference type="RefSeq" id="XP_001482883.2">
    <property type="nucleotide sequence ID" value="XM_001482833.1"/>
</dbReference>
<accession>A5DNI7</accession>
<proteinExistence type="predicted"/>
<dbReference type="STRING" id="294746.A5DNI7"/>
<dbReference type="Pfam" id="PF00642">
    <property type="entry name" value="zf-CCCH"/>
    <property type="match status" value="2"/>
</dbReference>
<dbReference type="InParanoid" id="A5DNI7"/>
<dbReference type="eggNOG" id="KOG1677">
    <property type="taxonomic scope" value="Eukaryota"/>
</dbReference>
<evidence type="ECO:0000259" key="7">
    <source>
        <dbReference type="PROSITE" id="PS50103"/>
    </source>
</evidence>
<feature type="compositionally biased region" description="Basic and acidic residues" evidence="6">
    <location>
        <begin position="64"/>
        <end position="73"/>
    </location>
</feature>
<keyword evidence="9" id="KW-1185">Reference proteome</keyword>
<dbReference type="VEuPathDB" id="FungiDB:PGUG_04838"/>
<feature type="zinc finger region" description="C3H1-type" evidence="5">
    <location>
        <begin position="130"/>
        <end position="156"/>
    </location>
</feature>
<keyword evidence="2" id="KW-0677">Repeat</keyword>
<dbReference type="Proteomes" id="UP000001997">
    <property type="component" value="Unassembled WGS sequence"/>
</dbReference>
<dbReference type="AlphaFoldDB" id="A5DNI7"/>
<dbReference type="GO" id="GO:0006879">
    <property type="term" value="P:intracellular iron ion homeostasis"/>
    <property type="evidence" value="ECO:0007669"/>
    <property type="project" value="UniProtKB-ARBA"/>
</dbReference>
<dbReference type="KEGG" id="pgu:PGUG_04838"/>
<feature type="domain" description="C3H1-type" evidence="7">
    <location>
        <begin position="130"/>
        <end position="156"/>
    </location>
</feature>
<evidence type="ECO:0000313" key="9">
    <source>
        <dbReference type="Proteomes" id="UP000001997"/>
    </source>
</evidence>
<feature type="region of interest" description="Disordered" evidence="6">
    <location>
        <begin position="55"/>
        <end position="88"/>
    </location>
</feature>
<dbReference type="FunFam" id="4.10.1000.10:FF:000001">
    <property type="entry name" value="zinc finger CCCH domain-containing protein 15-like"/>
    <property type="match status" value="1"/>
</dbReference>
<name>A5DNI7_PICGU</name>
<feature type="zinc finger region" description="C3H1-type" evidence="5">
    <location>
        <begin position="92"/>
        <end position="120"/>
    </location>
</feature>
<feature type="domain" description="C3H1-type" evidence="7">
    <location>
        <begin position="92"/>
        <end position="120"/>
    </location>
</feature>
<keyword evidence="3 5" id="KW-0863">Zinc-finger</keyword>
<gene>
    <name evidence="8" type="ORF">PGUG_04838</name>
</gene>
<protein>
    <recommendedName>
        <fullName evidence="7">C3H1-type domain-containing protein</fullName>
    </recommendedName>
</protein>
<feature type="compositionally biased region" description="Basic residues" evidence="6">
    <location>
        <begin position="74"/>
        <end position="86"/>
    </location>
</feature>
<dbReference type="PROSITE" id="PS50103">
    <property type="entry name" value="ZF_C3H1"/>
    <property type="match status" value="2"/>
</dbReference>
<dbReference type="HOGENOM" id="CLU_1687309_0_0_1"/>
<dbReference type="InterPro" id="IPR000571">
    <property type="entry name" value="Znf_CCCH"/>
</dbReference>
<dbReference type="InterPro" id="IPR045877">
    <property type="entry name" value="ZFP36-like"/>
</dbReference>
<evidence type="ECO:0000256" key="4">
    <source>
        <dbReference type="ARBA" id="ARBA00022833"/>
    </source>
</evidence>
<evidence type="ECO:0000256" key="2">
    <source>
        <dbReference type="ARBA" id="ARBA00022737"/>
    </source>
</evidence>
<dbReference type="SMART" id="SM00356">
    <property type="entry name" value="ZnF_C3H1"/>
    <property type="match status" value="2"/>
</dbReference>
<dbReference type="GO" id="GO:0003729">
    <property type="term" value="F:mRNA binding"/>
    <property type="evidence" value="ECO:0007669"/>
    <property type="project" value="InterPro"/>
</dbReference>
<keyword evidence="1 5" id="KW-0479">Metal-binding</keyword>
<dbReference type="GO" id="GO:0010468">
    <property type="term" value="P:regulation of gene expression"/>
    <property type="evidence" value="ECO:0007669"/>
    <property type="project" value="UniProtKB-ARBA"/>
</dbReference>
<dbReference type="GO" id="GO:0008270">
    <property type="term" value="F:zinc ion binding"/>
    <property type="evidence" value="ECO:0007669"/>
    <property type="project" value="UniProtKB-KW"/>
</dbReference>
<dbReference type="PANTHER" id="PTHR12547:SF18">
    <property type="entry name" value="PROTEIN TIS11"/>
    <property type="match status" value="1"/>
</dbReference>
<dbReference type="OrthoDB" id="410307at2759"/>
<evidence type="ECO:0000256" key="3">
    <source>
        <dbReference type="ARBA" id="ARBA00022771"/>
    </source>
</evidence>
<evidence type="ECO:0000256" key="5">
    <source>
        <dbReference type="PROSITE-ProRule" id="PRU00723"/>
    </source>
</evidence>
<dbReference type="InterPro" id="IPR036855">
    <property type="entry name" value="Znf_CCCH_sf"/>
</dbReference>
<dbReference type="Gene3D" id="4.10.1000.10">
    <property type="entry name" value="Zinc finger, CCCH-type"/>
    <property type="match status" value="2"/>
</dbReference>
<evidence type="ECO:0000313" key="8">
    <source>
        <dbReference type="EMBL" id="EDK40740.2"/>
    </source>
</evidence>
<evidence type="ECO:0000256" key="6">
    <source>
        <dbReference type="SAM" id="MobiDB-lite"/>
    </source>
</evidence>
<sequence length="156" mass="17744">MARDPTFDYAVSLLPNDLLQNDVILPKLTEENLKLSSYHHSGRSSFSESDDDVFSLQKSVPEAHSTESSDSGHAKKHDHSRRKHKSTTNTQLYKTELCASYMKMGVCPYGGKCQFAHGTEELKQVSRPPKWRSKPCVNWAKYGACRYGNRCCFKHE</sequence>
<dbReference type="PANTHER" id="PTHR12547">
    <property type="entry name" value="CCCH ZINC FINGER/TIS11-RELATED"/>
    <property type="match status" value="1"/>
</dbReference>
<dbReference type="EMBL" id="CH408160">
    <property type="protein sequence ID" value="EDK40740.2"/>
    <property type="molecule type" value="Genomic_DNA"/>
</dbReference>
<dbReference type="GeneID" id="5124937"/>
<dbReference type="FunFam" id="4.10.1000.10:FF:000018">
    <property type="entry name" value="Zinc finger protein"/>
    <property type="match status" value="1"/>
</dbReference>
<reference evidence="8 9" key="1">
    <citation type="journal article" date="2009" name="Nature">
        <title>Evolution of pathogenicity and sexual reproduction in eight Candida genomes.</title>
        <authorList>
            <person name="Butler G."/>
            <person name="Rasmussen M.D."/>
            <person name="Lin M.F."/>
            <person name="Santos M.A."/>
            <person name="Sakthikumar S."/>
            <person name="Munro C.A."/>
            <person name="Rheinbay E."/>
            <person name="Grabherr M."/>
            <person name="Forche A."/>
            <person name="Reedy J.L."/>
            <person name="Agrafioti I."/>
            <person name="Arnaud M.B."/>
            <person name="Bates S."/>
            <person name="Brown A.J."/>
            <person name="Brunke S."/>
            <person name="Costanzo M.C."/>
            <person name="Fitzpatrick D.A."/>
            <person name="de Groot P.W."/>
            <person name="Harris D."/>
            <person name="Hoyer L.L."/>
            <person name="Hube B."/>
            <person name="Klis F.M."/>
            <person name="Kodira C."/>
            <person name="Lennard N."/>
            <person name="Logue M.E."/>
            <person name="Martin R."/>
            <person name="Neiman A.M."/>
            <person name="Nikolaou E."/>
            <person name="Quail M.A."/>
            <person name="Quinn J."/>
            <person name="Santos M.C."/>
            <person name="Schmitzberger F.F."/>
            <person name="Sherlock G."/>
            <person name="Shah P."/>
            <person name="Silverstein K.A."/>
            <person name="Skrzypek M.S."/>
            <person name="Soll D."/>
            <person name="Staggs R."/>
            <person name="Stansfield I."/>
            <person name="Stumpf M.P."/>
            <person name="Sudbery P.E."/>
            <person name="Srikantha T."/>
            <person name="Zeng Q."/>
            <person name="Berman J."/>
            <person name="Berriman M."/>
            <person name="Heitman J."/>
            <person name="Gow N.A."/>
            <person name="Lorenz M.C."/>
            <person name="Birren B.W."/>
            <person name="Kellis M."/>
            <person name="Cuomo C.A."/>
        </authorList>
    </citation>
    <scope>NUCLEOTIDE SEQUENCE [LARGE SCALE GENOMIC DNA]</scope>
    <source>
        <strain evidence="9">ATCC 6260 / CBS 566 / DSM 6381 / JCM 1539 / NBRC 10279 / NRRL Y-324</strain>
    </source>
</reference>
<keyword evidence="4 5" id="KW-0862">Zinc</keyword>
<organism evidence="8 9">
    <name type="scientific">Meyerozyma guilliermondii (strain ATCC 6260 / CBS 566 / DSM 6381 / JCM 1539 / NBRC 10279 / NRRL Y-324)</name>
    <name type="common">Yeast</name>
    <name type="synonym">Candida guilliermondii</name>
    <dbReference type="NCBI Taxonomy" id="294746"/>
    <lineage>
        <taxon>Eukaryota</taxon>
        <taxon>Fungi</taxon>
        <taxon>Dikarya</taxon>
        <taxon>Ascomycota</taxon>
        <taxon>Saccharomycotina</taxon>
        <taxon>Pichiomycetes</taxon>
        <taxon>Debaryomycetaceae</taxon>
        <taxon>Meyerozyma</taxon>
    </lineage>
</organism>
<evidence type="ECO:0000256" key="1">
    <source>
        <dbReference type="ARBA" id="ARBA00022723"/>
    </source>
</evidence>